<accession>A0A395XUM7</accession>
<dbReference type="Proteomes" id="UP000265775">
    <property type="component" value="Unassembled WGS sequence"/>
</dbReference>
<comment type="caution">
    <text evidence="1">The sequence shown here is derived from an EMBL/GenBank/DDBJ whole genome shotgun (WGS) entry which is preliminary data.</text>
</comment>
<dbReference type="RefSeq" id="WP_058060830.1">
    <property type="nucleotide sequence ID" value="NZ_CAXUAF010000007.1"/>
</dbReference>
<sequence length="90" mass="10076">MTNPLDESAEAATRWVGNTPDATLRACGLVNAYQLGWMDGAMRCADKAALKRVRRALERYPWLTKGQREDIATIAVRAAYGMAWEEDDDE</sequence>
<dbReference type="EMBL" id="QSAR01000030">
    <property type="protein sequence ID" value="RGW62590.1"/>
    <property type="molecule type" value="Genomic_DNA"/>
</dbReference>
<organism evidence="1 2">
    <name type="scientific">Bifidobacterium longum</name>
    <dbReference type="NCBI Taxonomy" id="216816"/>
    <lineage>
        <taxon>Bacteria</taxon>
        <taxon>Bacillati</taxon>
        <taxon>Actinomycetota</taxon>
        <taxon>Actinomycetes</taxon>
        <taxon>Bifidobacteriales</taxon>
        <taxon>Bifidobacteriaceae</taxon>
        <taxon>Bifidobacterium</taxon>
    </lineage>
</organism>
<proteinExistence type="predicted"/>
<dbReference type="AlphaFoldDB" id="A0A395XUM7"/>
<protein>
    <submittedName>
        <fullName evidence="1">Uncharacterized protein</fullName>
    </submittedName>
</protein>
<evidence type="ECO:0000313" key="1">
    <source>
        <dbReference type="EMBL" id="RGW62590.1"/>
    </source>
</evidence>
<name>A0A395XUM7_BIFLN</name>
<reference evidence="1 2" key="1">
    <citation type="submission" date="2018-08" db="EMBL/GenBank/DDBJ databases">
        <title>A genome reference for cultivated species of the human gut microbiota.</title>
        <authorList>
            <person name="Zou Y."/>
            <person name="Xue W."/>
            <person name="Luo G."/>
        </authorList>
    </citation>
    <scope>NUCLEOTIDE SEQUENCE [LARGE SCALE GENOMIC DNA]</scope>
    <source>
        <strain evidence="1 2">AF11-12</strain>
    </source>
</reference>
<gene>
    <name evidence="1" type="ORF">DWV59_12220</name>
</gene>
<evidence type="ECO:0000313" key="2">
    <source>
        <dbReference type="Proteomes" id="UP000265775"/>
    </source>
</evidence>